<dbReference type="Pfam" id="PF26137">
    <property type="entry name" value="Toxin_SdpC"/>
    <property type="match status" value="1"/>
</dbReference>
<dbReference type="Proteomes" id="UP000254507">
    <property type="component" value="Unassembled WGS sequence"/>
</dbReference>
<evidence type="ECO:0000256" key="2">
    <source>
        <dbReference type="SAM" id="SignalP"/>
    </source>
</evidence>
<proteinExistence type="predicted"/>
<dbReference type="PROSITE" id="PS51257">
    <property type="entry name" value="PROKAR_LIPOPROTEIN"/>
    <property type="match status" value="1"/>
</dbReference>
<evidence type="ECO:0000313" key="4">
    <source>
        <dbReference type="EMBL" id="SUU37347.1"/>
    </source>
</evidence>
<dbReference type="AlphaFoldDB" id="A0A263HAA3"/>
<evidence type="ECO:0000313" key="6">
    <source>
        <dbReference type="Proteomes" id="UP000254507"/>
    </source>
</evidence>
<keyword evidence="1" id="KW-0175">Coiled coil</keyword>
<dbReference type="InParanoid" id="A0A263HAA3"/>
<reference evidence="4 6" key="2">
    <citation type="submission" date="2018-06" db="EMBL/GenBank/DDBJ databases">
        <authorList>
            <consortium name="Pathogen Informatics"/>
            <person name="Doyle S."/>
        </authorList>
    </citation>
    <scope>NUCLEOTIDE SEQUENCE [LARGE SCALE GENOMIC DNA]</scope>
    <source>
        <strain evidence="4 6">NCTC10851</strain>
    </source>
</reference>
<name>A0A263HAA3_9PAST</name>
<keyword evidence="4" id="KW-0449">Lipoprotein</keyword>
<keyword evidence="2" id="KW-0732">Signal</keyword>
<dbReference type="Proteomes" id="UP000215738">
    <property type="component" value="Unassembled WGS sequence"/>
</dbReference>
<reference evidence="3 5" key="1">
    <citation type="submission" date="2017-07" db="EMBL/GenBank/DDBJ databases">
        <title>Virulence factors identified in Actinobacillus seminis.</title>
        <authorList>
            <person name="Negrete-Abascal E."/>
            <person name="Vaca-Pacheco S."/>
            <person name="Montes-Garcia F."/>
            <person name="Leyto-Gil A.M."/>
            <person name="Fragoso-Garcia E."/>
            <person name="Carvente-Garcia R."/>
            <person name="Perez-Agueros S."/>
            <person name="Castelan-Sanchez H.G."/>
            <person name="Garcia-Molina A."/>
            <person name="Villamar T.E."/>
            <person name="Vazquez-Cruz C."/>
        </authorList>
    </citation>
    <scope>NUCLEOTIDE SEQUENCE [LARGE SCALE GENOMIC DNA]</scope>
    <source>
        <strain evidence="3 5">ATCC 15768</strain>
    </source>
</reference>
<protein>
    <submittedName>
        <fullName evidence="4">Lipoprotein HlpB</fullName>
    </submittedName>
</protein>
<accession>A0A263HAA3</accession>
<gene>
    <name evidence="4" type="primary">hlpB</name>
    <name evidence="3" type="ORF">CFY87_09160</name>
    <name evidence="4" type="ORF">NCTC10851_01530</name>
</gene>
<feature type="coiled-coil region" evidence="1">
    <location>
        <begin position="59"/>
        <end position="103"/>
    </location>
</feature>
<sequence>MNKLFKIGATLLFALFLVACNKTDPAAELKKLEDWSIANQQAQATFLADFQKKMTSGDLAQIEQAAKEFNDNITKIKQSLDAVEVKNDEIKALKTKMQETLKLSSSLVQDGIELLRNPEQSPEKIAAVQKKTEDTVKSSQEVLKLKSELTEKFNKKQ</sequence>
<evidence type="ECO:0000313" key="5">
    <source>
        <dbReference type="Proteomes" id="UP000215738"/>
    </source>
</evidence>
<dbReference type="OrthoDB" id="5678313at2"/>
<dbReference type="EMBL" id="UFSB01000001">
    <property type="protein sequence ID" value="SUU37347.1"/>
    <property type="molecule type" value="Genomic_DNA"/>
</dbReference>
<feature type="signal peptide" evidence="2">
    <location>
        <begin position="1"/>
        <end position="26"/>
    </location>
</feature>
<evidence type="ECO:0000313" key="3">
    <source>
        <dbReference type="EMBL" id="OZN24403.1"/>
    </source>
</evidence>
<evidence type="ECO:0000256" key="1">
    <source>
        <dbReference type="SAM" id="Coils"/>
    </source>
</evidence>
<organism evidence="4 6">
    <name type="scientific">Actinobacillus seminis</name>
    <dbReference type="NCBI Taxonomy" id="722"/>
    <lineage>
        <taxon>Bacteria</taxon>
        <taxon>Pseudomonadati</taxon>
        <taxon>Pseudomonadota</taxon>
        <taxon>Gammaproteobacteria</taxon>
        <taxon>Pasteurellales</taxon>
        <taxon>Pasteurellaceae</taxon>
        <taxon>Actinobacillus</taxon>
    </lineage>
</organism>
<keyword evidence="5" id="KW-1185">Reference proteome</keyword>
<feature type="chain" id="PRO_5044571866" evidence="2">
    <location>
        <begin position="27"/>
        <end position="157"/>
    </location>
</feature>
<dbReference type="RefSeq" id="WP_094946887.1">
    <property type="nucleotide sequence ID" value="NZ_JBMHIA010000042.1"/>
</dbReference>
<dbReference type="InterPro" id="IPR023888">
    <property type="entry name" value="SdpC-like"/>
</dbReference>
<dbReference type="EMBL" id="NLFK01000009">
    <property type="protein sequence ID" value="OZN24403.1"/>
    <property type="molecule type" value="Genomic_DNA"/>
</dbReference>